<name>A0A6J1F6J8_CUCMO</name>
<dbReference type="Proteomes" id="UP000504609">
    <property type="component" value="Unplaced"/>
</dbReference>
<gene>
    <name evidence="5 6" type="primary">LOC111442801</name>
</gene>
<dbReference type="SUPFAM" id="SSF56112">
    <property type="entry name" value="Protein kinase-like (PK-like)"/>
    <property type="match status" value="1"/>
</dbReference>
<dbReference type="InterPro" id="IPR017441">
    <property type="entry name" value="Protein_kinase_ATP_BS"/>
</dbReference>
<dbReference type="GO" id="GO:0004672">
    <property type="term" value="F:protein kinase activity"/>
    <property type="evidence" value="ECO:0007669"/>
    <property type="project" value="InterPro"/>
</dbReference>
<dbReference type="KEGG" id="cmos:111442801"/>
<dbReference type="PANTHER" id="PTHR47209:SF1">
    <property type="entry name" value="OS06G0639500 PROTEIN"/>
    <property type="match status" value="1"/>
</dbReference>
<dbReference type="Gene3D" id="1.10.510.10">
    <property type="entry name" value="Transferase(Phosphotransferase) domain 1"/>
    <property type="match status" value="1"/>
</dbReference>
<accession>A0A6J1F6J8</accession>
<proteinExistence type="predicted"/>
<dbReference type="Pfam" id="PF07714">
    <property type="entry name" value="PK_Tyr_Ser-Thr"/>
    <property type="match status" value="1"/>
</dbReference>
<evidence type="ECO:0000256" key="1">
    <source>
        <dbReference type="PROSITE-ProRule" id="PRU10141"/>
    </source>
</evidence>
<dbReference type="PROSITE" id="PS00107">
    <property type="entry name" value="PROTEIN_KINASE_ATP"/>
    <property type="match status" value="1"/>
</dbReference>
<feature type="transmembrane region" description="Helical" evidence="2">
    <location>
        <begin position="554"/>
        <end position="576"/>
    </location>
</feature>
<evidence type="ECO:0000313" key="6">
    <source>
        <dbReference type="RefSeq" id="XP_022936097.1"/>
    </source>
</evidence>
<dbReference type="RefSeq" id="XP_022936096.1">
    <property type="nucleotide sequence ID" value="XM_023080328.1"/>
</dbReference>
<keyword evidence="1" id="KW-0547">Nucleotide-binding</keyword>
<keyword evidence="2" id="KW-1133">Transmembrane helix</keyword>
<dbReference type="PROSITE" id="PS50011">
    <property type="entry name" value="PROTEIN_KINASE_DOM"/>
    <property type="match status" value="1"/>
</dbReference>
<keyword evidence="1" id="KW-0067">ATP-binding</keyword>
<sequence length="629" mass="70305">MATQEAASQAVPSFEYELLDGDPDHVRTVVASSNYPSPRIEPSKVKLRHRIGRGVFGDVWLATLHQSTKDYDEYHEVAVKMLNPVKEDHMKVVFDKLEDHFYKCQGGKSVCRLYGVSIIDEKLCIIMKFYEGSVADKMARLKDGKLSLPDVLRYGISLSQGILELHSKEVLVLNLKPSNVLLSTKDQAILGDLGIPFLLRGVPIPNTDIIQRLGTPNYMAPEQWQPEIRGPISNETDSWGFGCCVVEMLTGVPPWHGKSVDEIFHSVVRKQEKPCIPSGLPPLIENALFGCFEYDLRSRPLMTDILNVFQSSLQGVNNDWQAIGSSKVLNKSSATGHTEWFLSKDHLQVNDLVRSRKPLNSCKSDNMNIPEGRIVGLERETEKDAFVLVRVRGIHDPVRVCASTLERVSFGLAAGDWIRLKEAEKKHSPVGILHSIDRVGNVAVAFIGVETLWKGNSSQFQMAESFCVGQFVRIKASVLRPRFEWPRKKGGVWATGRIWWVLPNGCLMVKFPGILAFKEECDTYMADPAEVEAVNFSTCPGMVKKYQHLEDFHWSVRPVLVAFGLFTAMKLGIAFGKKVGRSKVKKPQGNLVYCESQHTAEGQNANNPAWIPPPVKNILFRDGVGTVAR</sequence>
<evidence type="ECO:0000313" key="5">
    <source>
        <dbReference type="RefSeq" id="XP_022936096.1"/>
    </source>
</evidence>
<keyword evidence="4" id="KW-1185">Reference proteome</keyword>
<organism evidence="4 5">
    <name type="scientific">Cucurbita moschata</name>
    <name type="common">Winter crookneck squash</name>
    <name type="synonym">Cucurbita pepo var. moschata</name>
    <dbReference type="NCBI Taxonomy" id="3662"/>
    <lineage>
        <taxon>Eukaryota</taxon>
        <taxon>Viridiplantae</taxon>
        <taxon>Streptophyta</taxon>
        <taxon>Embryophyta</taxon>
        <taxon>Tracheophyta</taxon>
        <taxon>Spermatophyta</taxon>
        <taxon>Magnoliopsida</taxon>
        <taxon>eudicotyledons</taxon>
        <taxon>Gunneridae</taxon>
        <taxon>Pentapetalae</taxon>
        <taxon>rosids</taxon>
        <taxon>fabids</taxon>
        <taxon>Cucurbitales</taxon>
        <taxon>Cucurbitaceae</taxon>
        <taxon>Cucurbiteae</taxon>
        <taxon>Cucurbita</taxon>
    </lineage>
</organism>
<dbReference type="InterPro" id="IPR001245">
    <property type="entry name" value="Ser-Thr/Tyr_kinase_cat_dom"/>
</dbReference>
<keyword evidence="2" id="KW-0472">Membrane</keyword>
<dbReference type="GeneID" id="111442801"/>
<protein>
    <submittedName>
        <fullName evidence="5 6">E3 ubiquitin-protein ligase KEG</fullName>
    </submittedName>
</protein>
<dbReference type="InterPro" id="IPR000719">
    <property type="entry name" value="Prot_kinase_dom"/>
</dbReference>
<dbReference type="Gene3D" id="3.30.200.20">
    <property type="entry name" value="Phosphorylase Kinase, domain 1"/>
    <property type="match status" value="1"/>
</dbReference>
<dbReference type="PANTHER" id="PTHR47209">
    <property type="entry name" value="OS06G0639500 PROTEIN"/>
    <property type="match status" value="1"/>
</dbReference>
<dbReference type="GO" id="GO:0005524">
    <property type="term" value="F:ATP binding"/>
    <property type="evidence" value="ECO:0007669"/>
    <property type="project" value="UniProtKB-UniRule"/>
</dbReference>
<evidence type="ECO:0000313" key="4">
    <source>
        <dbReference type="Proteomes" id="UP000504609"/>
    </source>
</evidence>
<evidence type="ECO:0000259" key="3">
    <source>
        <dbReference type="PROSITE" id="PS50011"/>
    </source>
</evidence>
<evidence type="ECO:0000256" key="2">
    <source>
        <dbReference type="SAM" id="Phobius"/>
    </source>
</evidence>
<feature type="binding site" evidence="1">
    <location>
        <position position="80"/>
    </location>
    <ligand>
        <name>ATP</name>
        <dbReference type="ChEBI" id="CHEBI:30616"/>
    </ligand>
</feature>
<dbReference type="InterPro" id="IPR011009">
    <property type="entry name" value="Kinase-like_dom_sf"/>
</dbReference>
<dbReference type="SMR" id="A0A6J1F6J8"/>
<dbReference type="AlphaFoldDB" id="A0A6J1F6J8"/>
<dbReference type="InterPro" id="IPR053293">
    <property type="entry name" value="OCM_Kinase"/>
</dbReference>
<dbReference type="RefSeq" id="XP_022936097.1">
    <property type="nucleotide sequence ID" value="XM_023080329.1"/>
</dbReference>
<reference evidence="5 6" key="1">
    <citation type="submission" date="2025-04" db="UniProtKB">
        <authorList>
            <consortium name="RefSeq"/>
        </authorList>
    </citation>
    <scope>IDENTIFICATION</scope>
    <source>
        <tissue evidence="5 6">Young leaves</tissue>
    </source>
</reference>
<feature type="domain" description="Protein kinase" evidence="3">
    <location>
        <begin position="45"/>
        <end position="313"/>
    </location>
</feature>
<keyword evidence="2" id="KW-0812">Transmembrane</keyword>